<dbReference type="EMBL" id="MU002287">
    <property type="protein sequence ID" value="KAF2787715.1"/>
    <property type="molecule type" value="Genomic_DNA"/>
</dbReference>
<proteinExistence type="predicted"/>
<organism evidence="1 2">
    <name type="scientific">Melanomma pulvis-pyrius CBS 109.77</name>
    <dbReference type="NCBI Taxonomy" id="1314802"/>
    <lineage>
        <taxon>Eukaryota</taxon>
        <taxon>Fungi</taxon>
        <taxon>Dikarya</taxon>
        <taxon>Ascomycota</taxon>
        <taxon>Pezizomycotina</taxon>
        <taxon>Dothideomycetes</taxon>
        <taxon>Pleosporomycetidae</taxon>
        <taxon>Pleosporales</taxon>
        <taxon>Melanommataceae</taxon>
        <taxon>Melanomma</taxon>
    </lineage>
</organism>
<evidence type="ECO:0000313" key="2">
    <source>
        <dbReference type="Proteomes" id="UP000799757"/>
    </source>
</evidence>
<dbReference type="InterPro" id="IPR021858">
    <property type="entry name" value="Fun_TF"/>
</dbReference>
<keyword evidence="2" id="KW-1185">Reference proteome</keyword>
<evidence type="ECO:0000313" key="1">
    <source>
        <dbReference type="EMBL" id="KAF2787715.1"/>
    </source>
</evidence>
<dbReference type="OrthoDB" id="4158087at2759"/>
<dbReference type="Pfam" id="PF11951">
    <property type="entry name" value="Fungal_trans_2"/>
    <property type="match status" value="1"/>
</dbReference>
<protein>
    <recommendedName>
        <fullName evidence="3">Transcription factor domain-containing protein</fullName>
    </recommendedName>
</protein>
<name>A0A6A6WUY4_9PLEO</name>
<accession>A0A6A6WUY4</accession>
<reference evidence="1" key="1">
    <citation type="journal article" date="2020" name="Stud. Mycol.">
        <title>101 Dothideomycetes genomes: a test case for predicting lifestyles and emergence of pathogens.</title>
        <authorList>
            <person name="Haridas S."/>
            <person name="Albert R."/>
            <person name="Binder M."/>
            <person name="Bloem J."/>
            <person name="Labutti K."/>
            <person name="Salamov A."/>
            <person name="Andreopoulos B."/>
            <person name="Baker S."/>
            <person name="Barry K."/>
            <person name="Bills G."/>
            <person name="Bluhm B."/>
            <person name="Cannon C."/>
            <person name="Castanera R."/>
            <person name="Culley D."/>
            <person name="Daum C."/>
            <person name="Ezra D."/>
            <person name="Gonzalez J."/>
            <person name="Henrissat B."/>
            <person name="Kuo A."/>
            <person name="Liang C."/>
            <person name="Lipzen A."/>
            <person name="Lutzoni F."/>
            <person name="Magnuson J."/>
            <person name="Mondo S."/>
            <person name="Nolan M."/>
            <person name="Ohm R."/>
            <person name="Pangilinan J."/>
            <person name="Park H.-J."/>
            <person name="Ramirez L."/>
            <person name="Alfaro M."/>
            <person name="Sun H."/>
            <person name="Tritt A."/>
            <person name="Yoshinaga Y."/>
            <person name="Zwiers L.-H."/>
            <person name="Turgeon B."/>
            <person name="Goodwin S."/>
            <person name="Spatafora J."/>
            <person name="Crous P."/>
            <person name="Grigoriev I."/>
        </authorList>
    </citation>
    <scope>NUCLEOTIDE SEQUENCE</scope>
    <source>
        <strain evidence="1">CBS 109.77</strain>
    </source>
</reference>
<evidence type="ECO:0008006" key="3">
    <source>
        <dbReference type="Google" id="ProtNLM"/>
    </source>
</evidence>
<dbReference type="PANTHER" id="PTHR37540">
    <property type="entry name" value="TRANSCRIPTION FACTOR (ACR-2), PUTATIVE-RELATED-RELATED"/>
    <property type="match status" value="1"/>
</dbReference>
<gene>
    <name evidence="1" type="ORF">K505DRAFT_353661</name>
</gene>
<dbReference type="AlphaFoldDB" id="A0A6A6WUY4"/>
<dbReference type="Proteomes" id="UP000799757">
    <property type="component" value="Unassembled WGS sequence"/>
</dbReference>
<sequence length="514" mass="57761">MYFSPDANLAFCVGAHSDALKRADKRIPVDRLHFVVSTGVQKPTADLRKLIRRHVMLGKNQKKPHSQRKRQTIAVRVDPSSILNTAAASSPYLGRELVSPSVLSQTLSWPEFPVTVPPKFGSDVSTICFADAVKSGTVELILQFSSMANEIMFPLESCIFFERQSEAWIAPLVFDRIYLHAMIFTSQHFFDTVISSKRSRVNQHIFPHVSKTLELLQERLAQNDDQVKLSNTTVAVVVKLAIYAHSTGDSKSARHHMEGLCKIVNLRGGVTAFRENTKLLVLILRCDIIMALHSGSKPVFFNSALSQDPFLPYPDLKPLLEVQELATTGSRCNPTIPFNDMDDDLARTWKFTSTFCSVINSAADSEQLISMETVLDTMASVMYRLLSVHFESSSKSEAIRLGLIAFSCSVFHQKKQQYAITFYPHFTSTFKDCLVNLTFTQNSPELLVWLLMIGDVSTFDASNQGWLKSLLLVNITACRIDSWSKMQDLMKSFMWISLVHDKPGKRLFNSTIAC</sequence>